<protein>
    <recommendedName>
        <fullName evidence="8">Acyl-CoA synthetase (AMP-forming)/AMP-acid ligase II</fullName>
    </recommendedName>
</protein>
<dbReference type="GO" id="GO:0050660">
    <property type="term" value="F:flavin adenine dinucleotide binding"/>
    <property type="evidence" value="ECO:0007669"/>
    <property type="project" value="InterPro"/>
</dbReference>
<dbReference type="Gene3D" id="1.20.140.10">
    <property type="entry name" value="Butyryl-CoA Dehydrogenase, subunit A, domain 3"/>
    <property type="match status" value="1"/>
</dbReference>
<dbReference type="SUPFAM" id="SSF56801">
    <property type="entry name" value="Acetyl-CoA synthetase-like"/>
    <property type="match status" value="1"/>
</dbReference>
<comment type="caution">
    <text evidence="6">The sequence shown here is derived from an EMBL/GenBank/DDBJ whole genome shotgun (WGS) entry which is preliminary data.</text>
</comment>
<dbReference type="InterPro" id="IPR020845">
    <property type="entry name" value="AMP-binding_CS"/>
</dbReference>
<gene>
    <name evidence="6" type="ORF">Afe05nite_51020</name>
</gene>
<feature type="domain" description="AMP-dependent synthetase/ligase" evidence="3">
    <location>
        <begin position="31"/>
        <end position="395"/>
    </location>
</feature>
<evidence type="ECO:0000313" key="7">
    <source>
        <dbReference type="Proteomes" id="UP000598174"/>
    </source>
</evidence>
<dbReference type="InterPro" id="IPR042099">
    <property type="entry name" value="ANL_N_sf"/>
</dbReference>
<dbReference type="SUPFAM" id="SSF56645">
    <property type="entry name" value="Acyl-CoA dehydrogenase NM domain-like"/>
    <property type="match status" value="1"/>
</dbReference>
<dbReference type="PANTHER" id="PTHR22754:SF32">
    <property type="entry name" value="DISCO-INTERACTING PROTEIN 2"/>
    <property type="match status" value="1"/>
</dbReference>
<feature type="domain" description="Acyl-CoA dehydrogenase/oxidase N-terminal" evidence="4">
    <location>
        <begin position="559"/>
        <end position="651"/>
    </location>
</feature>
<dbReference type="GO" id="GO:0016627">
    <property type="term" value="F:oxidoreductase activity, acting on the CH-CH group of donors"/>
    <property type="evidence" value="ECO:0007669"/>
    <property type="project" value="InterPro"/>
</dbReference>
<organism evidence="6 7">
    <name type="scientific">Paractinoplanes ferrugineus</name>
    <dbReference type="NCBI Taxonomy" id="113564"/>
    <lineage>
        <taxon>Bacteria</taxon>
        <taxon>Bacillati</taxon>
        <taxon>Actinomycetota</taxon>
        <taxon>Actinomycetes</taxon>
        <taxon>Micromonosporales</taxon>
        <taxon>Micromonosporaceae</taxon>
        <taxon>Paractinoplanes</taxon>
    </lineage>
</organism>
<dbReference type="InterPro" id="IPR009100">
    <property type="entry name" value="AcylCoA_DH/oxidase_NM_dom_sf"/>
</dbReference>
<accession>A0A919MMH6</accession>
<dbReference type="Gene3D" id="2.40.110.10">
    <property type="entry name" value="Butyryl-CoA Dehydrogenase, subunit A, domain 2"/>
    <property type="match status" value="1"/>
</dbReference>
<dbReference type="EMBL" id="BOMM01000047">
    <property type="protein sequence ID" value="GIE13262.1"/>
    <property type="molecule type" value="Genomic_DNA"/>
</dbReference>
<evidence type="ECO:0000259" key="5">
    <source>
        <dbReference type="Pfam" id="PF08028"/>
    </source>
</evidence>
<dbReference type="AlphaFoldDB" id="A0A919MMH6"/>
<keyword evidence="7" id="KW-1185">Reference proteome</keyword>
<evidence type="ECO:0000313" key="6">
    <source>
        <dbReference type="EMBL" id="GIE13262.1"/>
    </source>
</evidence>
<dbReference type="Proteomes" id="UP000598174">
    <property type="component" value="Unassembled WGS sequence"/>
</dbReference>
<evidence type="ECO:0008006" key="8">
    <source>
        <dbReference type="Google" id="ProtNLM"/>
    </source>
</evidence>
<evidence type="ECO:0000259" key="4">
    <source>
        <dbReference type="Pfam" id="PF02771"/>
    </source>
</evidence>
<keyword evidence="2" id="KW-0560">Oxidoreductase</keyword>
<proteinExistence type="inferred from homology"/>
<dbReference type="RefSeq" id="WP_203819706.1">
    <property type="nucleotide sequence ID" value="NZ_BAAABP010000052.1"/>
</dbReference>
<dbReference type="PROSITE" id="PS00455">
    <property type="entry name" value="AMP_BINDING"/>
    <property type="match status" value="1"/>
</dbReference>
<feature type="domain" description="Acyl-CoA dehydrogenase C-terminal" evidence="5">
    <location>
        <begin position="780"/>
        <end position="905"/>
    </location>
</feature>
<reference evidence="6" key="1">
    <citation type="submission" date="2021-01" db="EMBL/GenBank/DDBJ databases">
        <title>Whole genome shotgun sequence of Actinoplanes ferrugineus NBRC 15555.</title>
        <authorList>
            <person name="Komaki H."/>
            <person name="Tamura T."/>
        </authorList>
    </citation>
    <scope>NUCLEOTIDE SEQUENCE</scope>
    <source>
        <strain evidence="6">NBRC 15555</strain>
    </source>
</reference>
<sequence length="941" mass="100291">MSLFGWLHDPPADRGLRIFDPETGTWPLRPYPEIAELTLRAAAGLRESGVRRGDVVVIIRPSSAEFVADFFGALLLGATPSPVAPPNAARDRTAYLEHVRRVIGLVRPGAIATTPDIGRLLGPAGGEPPWTCPIVTGPAAGNAPLDSPTAPPEIGLLQFSSGSTGRPRGIRISLEALQTHVRTLYRWLNPTSELTYASWLPLHHDMGLVGLLLLPLHCAADLWLMEPAEFVRAPMRWLSCFGPDGPTGTATPTFGLEHLTRRVRPQQLEGVDLSHLQTIIVGAERVEPRAVEAFLTKFAPTGLRRSTIVPAYGLAESTLAVTGVPAGNGFRTHYFDPSSLALGEAVRPTTDHDGAHGLLGCGSALPGVSARVVDEQGAEVKEDVLGEIEISSESLSVGCLTESDGDVPLRNPLRTGDAGFMHDGELFVVGRLGDGIKQLGRWHFAEDVEKTVAALLARPQRTVALLGMLNDRPTVAVLIEGKVADPEGIGRSVAQQSPGMRVMVLSAPSAGFHLTTSGKPQRHSMWRTLTRGGYDKYRVWDSNPIAARPAPSMEHVLQVLRERAGAADRDGAFPVESLAALRAAGLMGLLVPTEYGGAGGTLTDFTETAQQLASACLSTALIWVMHCQQVLTIVRFGTPALRARILPRVAAEGAYLGSVTAERATGGTLLRADESLIAVPAGYRVTRSAPVVTGGAHADGYLLKMRTSPDAPAHDVTMVYLDRTQAEVETGPGWDALGMRGTENVAMTLRGVVPADQIVGGLGNFRQVTVETFAPAAHLGWSACWLGAARAAFSALLREVRTGGRVRLDVRSDLTATRIADIRRRLEVVGSYLHTTLAEVTDLLERGLSLEAPAVQIHLNMLKVIASRETYRAADAMISLAGLSTGYLKDSTIPLERLLRDLRAASLTFDDSRLDVASGALCLLDPAVRTAGTVPGLGAKE</sequence>
<evidence type="ECO:0000256" key="2">
    <source>
        <dbReference type="ARBA" id="ARBA00023002"/>
    </source>
</evidence>
<dbReference type="Gene3D" id="3.40.50.12780">
    <property type="entry name" value="N-terminal domain of ligase-like"/>
    <property type="match status" value="1"/>
</dbReference>
<name>A0A919MMH6_9ACTN</name>
<dbReference type="InterPro" id="IPR013786">
    <property type="entry name" value="AcylCoA_DH/ox_N"/>
</dbReference>
<evidence type="ECO:0000259" key="3">
    <source>
        <dbReference type="Pfam" id="PF00501"/>
    </source>
</evidence>
<comment type="similarity">
    <text evidence="1">Belongs to the ATP-dependent AMP-binding enzyme family.</text>
</comment>
<evidence type="ECO:0000256" key="1">
    <source>
        <dbReference type="ARBA" id="ARBA00006432"/>
    </source>
</evidence>
<dbReference type="InterPro" id="IPR000873">
    <property type="entry name" value="AMP-dep_synth/lig_dom"/>
</dbReference>
<dbReference type="Pfam" id="PF02771">
    <property type="entry name" value="Acyl-CoA_dh_N"/>
    <property type="match status" value="1"/>
</dbReference>
<dbReference type="Gene3D" id="1.10.540.10">
    <property type="entry name" value="Acyl-CoA dehydrogenase/oxidase, N-terminal domain"/>
    <property type="match status" value="1"/>
</dbReference>
<dbReference type="Pfam" id="PF00501">
    <property type="entry name" value="AMP-binding"/>
    <property type="match status" value="1"/>
</dbReference>
<dbReference type="PANTHER" id="PTHR22754">
    <property type="entry name" value="DISCO-INTERACTING PROTEIN 2 DIP2 -RELATED"/>
    <property type="match status" value="1"/>
</dbReference>
<dbReference type="Pfam" id="PF08028">
    <property type="entry name" value="Acyl-CoA_dh_2"/>
    <property type="match status" value="1"/>
</dbReference>
<dbReference type="InterPro" id="IPR013107">
    <property type="entry name" value="Acyl-CoA_DH_C"/>
</dbReference>
<dbReference type="InterPro" id="IPR037069">
    <property type="entry name" value="AcylCoA_DH/ox_N_sf"/>
</dbReference>
<dbReference type="InterPro" id="IPR046373">
    <property type="entry name" value="Acyl-CoA_Oxase/DH_mid-dom_sf"/>
</dbReference>
<dbReference type="InterPro" id="IPR036250">
    <property type="entry name" value="AcylCo_DH-like_C"/>
</dbReference>
<dbReference type="SUPFAM" id="SSF47203">
    <property type="entry name" value="Acyl-CoA dehydrogenase C-terminal domain-like"/>
    <property type="match status" value="1"/>
</dbReference>